<dbReference type="SMART" id="SM00823">
    <property type="entry name" value="PKS_PP"/>
    <property type="match status" value="1"/>
</dbReference>
<sequence length="834" mass="93246">MTHEKYMRMAIAAAKSGMEQGQVPIGTCIVKDGQVISCTHNHVVDQVDPTGHAEIYALREAGQQLNTIDLSGCTIYATLEPCSMCFAACDRAKVSKIFYGARIKDTPKFGFLEPKITAQATKEFLNSSIELQGDFLRDEVLSELQLFAQDQVTAVRPQVTVEQVIAATPSLTKTQSFKSDACLHQVFESQVQKYPTAVAVSCNGETITYADLNNSANQLAHWLQDLGVKPETKVALCVDRSINMIIGILGILKAGGAYVPLDPAYPQKRLTDMMQDTKAPVLVTQSCLQAKFSRGSYQVVLLDGDAAKIQQCSSDNRNSPVSSENLAYVIYTSGSTGNPKGVMVNHSSVVRLFPAARTYVQFDQHDIWTSFHSCSFGFSVWEIFGALLHGGRLVIVPQLITGSAHEFYQLICQENITILSQTPSAFRLLLQAPEIFQTIPAALRLIVFSGESLEPYLLKSWFDRYGDELPQLVNMYALTETAGEVAYRRLTRQDLCLSTRSMIGHPLPDVDIYILDDELRPVAAETEGNLYIGGDAVARGYLNQPELTREKFIPAPLEAIAQSSESDRELPEMLQPRLYQTGDRVRCLPSGELEFLGRRDRQIKLRGYRLELTEIEACLFAHPDIAESLVILHEDAPSEHRLIAYIIPTNRTESLRSFEQSAQGFALKDDQLLLYLKEHLPEYMMPANFIRLYGLPLMPNGKIDRCALPIPGLVHRHRSTDVIAPRSPMEDQLSQIWCELLKIDLVSINDDFFELGGHSLLANQLLHRVQEQFQVELPLLKLFEAPTIAKLAVQITLQLSDHPENKVSDVKYEQMFKLLDELDDLSDTEVKDMI</sequence>
<dbReference type="AlphaFoldDB" id="A0A928VND3"/>
<dbReference type="Gene3D" id="3.40.140.10">
    <property type="entry name" value="Cytidine Deaminase, domain 2"/>
    <property type="match status" value="1"/>
</dbReference>
<proteinExistence type="predicted"/>
<comment type="caution">
    <text evidence="6">The sequence shown here is derived from an EMBL/GenBank/DDBJ whole genome shotgun (WGS) entry which is preliminary data.</text>
</comment>
<dbReference type="FunFam" id="1.10.1200.10:FF:000005">
    <property type="entry name" value="Nonribosomal peptide synthetase 1"/>
    <property type="match status" value="1"/>
</dbReference>
<dbReference type="Pfam" id="PF00550">
    <property type="entry name" value="PP-binding"/>
    <property type="match status" value="1"/>
</dbReference>
<dbReference type="SUPFAM" id="SSF47336">
    <property type="entry name" value="ACP-like"/>
    <property type="match status" value="1"/>
</dbReference>
<dbReference type="CDD" id="cd17643">
    <property type="entry name" value="A_NRPS_Cytc1-like"/>
    <property type="match status" value="1"/>
</dbReference>
<dbReference type="GO" id="GO:0005829">
    <property type="term" value="C:cytosol"/>
    <property type="evidence" value="ECO:0007669"/>
    <property type="project" value="TreeGrafter"/>
</dbReference>
<dbReference type="FunFam" id="3.40.50.12780:FF:000012">
    <property type="entry name" value="Non-ribosomal peptide synthetase"/>
    <property type="match status" value="1"/>
</dbReference>
<keyword evidence="2" id="KW-0596">Phosphopantetheine</keyword>
<dbReference type="Proteomes" id="UP000625316">
    <property type="component" value="Unassembled WGS sequence"/>
</dbReference>
<dbReference type="GO" id="GO:0043041">
    <property type="term" value="P:amino acid activation for nonribosomal peptide biosynthetic process"/>
    <property type="evidence" value="ECO:0007669"/>
    <property type="project" value="TreeGrafter"/>
</dbReference>
<dbReference type="Pfam" id="PF13193">
    <property type="entry name" value="AMP-binding_C"/>
    <property type="match status" value="1"/>
</dbReference>
<dbReference type="Gene3D" id="3.30.300.30">
    <property type="match status" value="1"/>
</dbReference>
<organism evidence="6 7">
    <name type="scientific">Romeriopsis navalis LEGE 11480</name>
    <dbReference type="NCBI Taxonomy" id="2777977"/>
    <lineage>
        <taxon>Bacteria</taxon>
        <taxon>Bacillati</taxon>
        <taxon>Cyanobacteriota</taxon>
        <taxon>Cyanophyceae</taxon>
        <taxon>Leptolyngbyales</taxon>
        <taxon>Leptolyngbyaceae</taxon>
        <taxon>Romeriopsis</taxon>
        <taxon>Romeriopsis navalis</taxon>
    </lineage>
</organism>
<dbReference type="InterPro" id="IPR006162">
    <property type="entry name" value="Ppantetheine_attach_site"/>
</dbReference>
<evidence type="ECO:0000256" key="1">
    <source>
        <dbReference type="ARBA" id="ARBA00001957"/>
    </source>
</evidence>
<dbReference type="InterPro" id="IPR020806">
    <property type="entry name" value="PKS_PP-bd"/>
</dbReference>
<dbReference type="InterPro" id="IPR016193">
    <property type="entry name" value="Cytidine_deaminase-like"/>
</dbReference>
<feature type="domain" description="CMP/dCMP-type deaminase" evidence="5">
    <location>
        <begin position="1"/>
        <end position="123"/>
    </location>
</feature>
<dbReference type="GO" id="GO:0044550">
    <property type="term" value="P:secondary metabolite biosynthetic process"/>
    <property type="evidence" value="ECO:0007669"/>
    <property type="project" value="TreeGrafter"/>
</dbReference>
<dbReference type="InterPro" id="IPR036736">
    <property type="entry name" value="ACP-like_sf"/>
</dbReference>
<evidence type="ECO:0000313" key="7">
    <source>
        <dbReference type="Proteomes" id="UP000625316"/>
    </source>
</evidence>
<dbReference type="PROSITE" id="PS00012">
    <property type="entry name" value="PHOSPHOPANTETHEINE"/>
    <property type="match status" value="1"/>
</dbReference>
<evidence type="ECO:0000256" key="2">
    <source>
        <dbReference type="ARBA" id="ARBA00022450"/>
    </source>
</evidence>
<gene>
    <name evidence="6" type="ORF">IQ266_04650</name>
</gene>
<dbReference type="CDD" id="cd01285">
    <property type="entry name" value="nucleoside_deaminase"/>
    <property type="match status" value="1"/>
</dbReference>
<evidence type="ECO:0000259" key="5">
    <source>
        <dbReference type="PROSITE" id="PS51747"/>
    </source>
</evidence>
<dbReference type="Gene3D" id="2.30.38.10">
    <property type="entry name" value="Luciferase, Domain 3"/>
    <property type="match status" value="1"/>
</dbReference>
<evidence type="ECO:0000313" key="6">
    <source>
        <dbReference type="EMBL" id="MBE9029049.1"/>
    </source>
</evidence>
<dbReference type="InterPro" id="IPR020845">
    <property type="entry name" value="AMP-binding_CS"/>
</dbReference>
<reference evidence="6" key="1">
    <citation type="submission" date="2020-10" db="EMBL/GenBank/DDBJ databases">
        <authorList>
            <person name="Castelo-Branco R."/>
            <person name="Eusebio N."/>
            <person name="Adriana R."/>
            <person name="Vieira A."/>
            <person name="Brugerolle De Fraissinette N."/>
            <person name="Rezende De Castro R."/>
            <person name="Schneider M.P."/>
            <person name="Vasconcelos V."/>
            <person name="Leao P.N."/>
        </authorList>
    </citation>
    <scope>NUCLEOTIDE SEQUENCE</scope>
    <source>
        <strain evidence="6">LEGE 11480</strain>
    </source>
</reference>
<feature type="domain" description="Carrier" evidence="4">
    <location>
        <begin position="724"/>
        <end position="799"/>
    </location>
</feature>
<dbReference type="Pfam" id="PF00383">
    <property type="entry name" value="dCMP_cyt_deam_1"/>
    <property type="match status" value="1"/>
</dbReference>
<dbReference type="InterPro" id="IPR009081">
    <property type="entry name" value="PP-bd_ACP"/>
</dbReference>
<dbReference type="GO" id="GO:0031177">
    <property type="term" value="F:phosphopantetheine binding"/>
    <property type="evidence" value="ECO:0007669"/>
    <property type="project" value="InterPro"/>
</dbReference>
<dbReference type="PANTHER" id="PTHR45527">
    <property type="entry name" value="NONRIBOSOMAL PEPTIDE SYNTHETASE"/>
    <property type="match status" value="1"/>
</dbReference>
<dbReference type="PROSITE" id="PS00455">
    <property type="entry name" value="AMP_BINDING"/>
    <property type="match status" value="1"/>
</dbReference>
<comment type="cofactor">
    <cofactor evidence="1">
        <name>pantetheine 4'-phosphate</name>
        <dbReference type="ChEBI" id="CHEBI:47942"/>
    </cofactor>
</comment>
<dbReference type="SUPFAM" id="SSF53927">
    <property type="entry name" value="Cytidine deaminase-like"/>
    <property type="match status" value="1"/>
</dbReference>
<dbReference type="InterPro" id="IPR045851">
    <property type="entry name" value="AMP-bd_C_sf"/>
</dbReference>
<dbReference type="PROSITE" id="PS50075">
    <property type="entry name" value="CARRIER"/>
    <property type="match status" value="1"/>
</dbReference>
<dbReference type="RefSeq" id="WP_264323870.1">
    <property type="nucleotide sequence ID" value="NZ_JADEXQ010000010.1"/>
</dbReference>
<keyword evidence="7" id="KW-1185">Reference proteome</keyword>
<dbReference type="GO" id="GO:0002100">
    <property type="term" value="P:tRNA wobble adenosine to inosine editing"/>
    <property type="evidence" value="ECO:0007669"/>
    <property type="project" value="InterPro"/>
</dbReference>
<dbReference type="InterPro" id="IPR025110">
    <property type="entry name" value="AMP-bd_C"/>
</dbReference>
<keyword evidence="3" id="KW-0597">Phosphoprotein</keyword>
<dbReference type="InterPro" id="IPR000873">
    <property type="entry name" value="AMP-dep_synth/lig_dom"/>
</dbReference>
<dbReference type="InterPro" id="IPR002125">
    <property type="entry name" value="CMP_dCMP_dom"/>
</dbReference>
<protein>
    <submittedName>
        <fullName evidence="6">Amino acid adenylation domain-containing protein</fullName>
    </submittedName>
</protein>
<name>A0A928VND3_9CYAN</name>
<dbReference type="Gene3D" id="3.40.50.980">
    <property type="match status" value="2"/>
</dbReference>
<dbReference type="Pfam" id="PF00501">
    <property type="entry name" value="AMP-binding"/>
    <property type="match status" value="1"/>
</dbReference>
<dbReference type="GO" id="GO:0052717">
    <property type="term" value="F:tRNA-specific adenosine-34 deaminase activity"/>
    <property type="evidence" value="ECO:0007669"/>
    <property type="project" value="UniProtKB-EC"/>
</dbReference>
<dbReference type="Gene3D" id="3.40.50.1820">
    <property type="entry name" value="alpha/beta hydrolase"/>
    <property type="match status" value="1"/>
</dbReference>
<accession>A0A928VND3</accession>
<dbReference type="PANTHER" id="PTHR45527:SF14">
    <property type="entry name" value="PLIPASTATIN SYNTHASE SUBUNIT B"/>
    <property type="match status" value="1"/>
</dbReference>
<dbReference type="InterPro" id="IPR010071">
    <property type="entry name" value="AA_adenyl_dom"/>
</dbReference>
<dbReference type="InterPro" id="IPR029058">
    <property type="entry name" value="AB_hydrolase_fold"/>
</dbReference>
<dbReference type="NCBIfam" id="TIGR01733">
    <property type="entry name" value="AA-adenyl-dom"/>
    <property type="match status" value="1"/>
</dbReference>
<dbReference type="PROSITE" id="PS51747">
    <property type="entry name" value="CYT_DCMP_DEAMINASES_2"/>
    <property type="match status" value="1"/>
</dbReference>
<dbReference type="InterPro" id="IPR020459">
    <property type="entry name" value="AMP-binding"/>
</dbReference>
<dbReference type="EMBL" id="JADEXQ010000010">
    <property type="protein sequence ID" value="MBE9029049.1"/>
    <property type="molecule type" value="Genomic_DNA"/>
</dbReference>
<dbReference type="PRINTS" id="PR00154">
    <property type="entry name" value="AMPBINDING"/>
</dbReference>
<dbReference type="SUPFAM" id="SSF56801">
    <property type="entry name" value="Acetyl-CoA synthetase-like"/>
    <property type="match status" value="1"/>
</dbReference>
<evidence type="ECO:0000259" key="4">
    <source>
        <dbReference type="PROSITE" id="PS50075"/>
    </source>
</evidence>
<dbReference type="FunFam" id="3.40.50.980:FF:000001">
    <property type="entry name" value="Non-ribosomal peptide synthetase"/>
    <property type="match status" value="1"/>
</dbReference>
<evidence type="ECO:0000256" key="3">
    <source>
        <dbReference type="ARBA" id="ARBA00022553"/>
    </source>
</evidence>